<reference evidence="2" key="1">
    <citation type="submission" date="2016-11" db="UniProtKB">
        <authorList>
            <consortium name="WormBaseParasite"/>
        </authorList>
    </citation>
    <scope>IDENTIFICATION</scope>
</reference>
<proteinExistence type="predicted"/>
<organism evidence="1 2">
    <name type="scientific">Steinernema glaseri</name>
    <dbReference type="NCBI Taxonomy" id="37863"/>
    <lineage>
        <taxon>Eukaryota</taxon>
        <taxon>Metazoa</taxon>
        <taxon>Ecdysozoa</taxon>
        <taxon>Nematoda</taxon>
        <taxon>Chromadorea</taxon>
        <taxon>Rhabditida</taxon>
        <taxon>Tylenchina</taxon>
        <taxon>Panagrolaimomorpha</taxon>
        <taxon>Strongyloidoidea</taxon>
        <taxon>Steinernematidae</taxon>
        <taxon>Steinernema</taxon>
    </lineage>
</organism>
<dbReference type="WBParaSite" id="L893_g12594.t1">
    <property type="protein sequence ID" value="L893_g12594.t1"/>
    <property type="gene ID" value="L893_g12594"/>
</dbReference>
<evidence type="ECO:0000313" key="1">
    <source>
        <dbReference type="Proteomes" id="UP000095287"/>
    </source>
</evidence>
<dbReference type="AlphaFoldDB" id="A0A1I7Y4Q9"/>
<name>A0A1I7Y4Q9_9BILA</name>
<accession>A0A1I7Y4Q9</accession>
<evidence type="ECO:0000313" key="2">
    <source>
        <dbReference type="WBParaSite" id="L893_g12594.t1"/>
    </source>
</evidence>
<keyword evidence="1" id="KW-1185">Reference proteome</keyword>
<protein>
    <submittedName>
        <fullName evidence="2">Tyrosine-protein phosphatase domain-containing protein</fullName>
    </submittedName>
</protein>
<sequence length="109" mass="12716">MDAYPERSFFAMKTERKPRIYTCMQHNTAVGIINEDTHFMHHHPVIIRRNWTDAKMALKNVSVHFHMQLPLNCGGVQAILLKQSTLLKVSQFWVIMTMLLPTPKKGQNR</sequence>
<dbReference type="Proteomes" id="UP000095287">
    <property type="component" value="Unplaced"/>
</dbReference>